<keyword evidence="3" id="KW-1185">Reference proteome</keyword>
<evidence type="ECO:0000313" key="3">
    <source>
        <dbReference type="Proteomes" id="UP000287609"/>
    </source>
</evidence>
<name>A0A430FPI6_9BIFI</name>
<dbReference type="AlphaFoldDB" id="A0A430FPI6"/>
<keyword evidence="1" id="KW-0472">Membrane</keyword>
<feature type="transmembrane region" description="Helical" evidence="1">
    <location>
        <begin position="12"/>
        <end position="37"/>
    </location>
</feature>
<dbReference type="Proteomes" id="UP000287609">
    <property type="component" value="Unassembled WGS sequence"/>
</dbReference>
<evidence type="ECO:0000256" key="1">
    <source>
        <dbReference type="SAM" id="Phobius"/>
    </source>
</evidence>
<gene>
    <name evidence="2" type="ORF">D2E26_0790</name>
</gene>
<organism evidence="2 3">
    <name type="scientific">Bifidobacterium dolichotidis</name>
    <dbReference type="NCBI Taxonomy" id="2306976"/>
    <lineage>
        <taxon>Bacteria</taxon>
        <taxon>Bacillati</taxon>
        <taxon>Actinomycetota</taxon>
        <taxon>Actinomycetes</taxon>
        <taxon>Bifidobacteriales</taxon>
        <taxon>Bifidobacteriaceae</taxon>
        <taxon>Bifidobacterium</taxon>
    </lineage>
</organism>
<reference evidence="2 3" key="1">
    <citation type="submission" date="2018-09" db="EMBL/GenBank/DDBJ databases">
        <title>Characterization of the phylogenetic diversity of five novel species belonging to the genus Bifidobacterium.</title>
        <authorList>
            <person name="Lugli G.A."/>
            <person name="Duranti S."/>
            <person name="Milani C."/>
        </authorList>
    </citation>
    <scope>NUCLEOTIDE SEQUENCE [LARGE SCALE GENOMIC DNA]</scope>
    <source>
        <strain evidence="2 3">2036B</strain>
    </source>
</reference>
<proteinExistence type="predicted"/>
<keyword evidence="1" id="KW-1133">Transmembrane helix</keyword>
<dbReference type="EMBL" id="QXGM01000002">
    <property type="protein sequence ID" value="RSX54736.1"/>
    <property type="molecule type" value="Genomic_DNA"/>
</dbReference>
<dbReference type="RefSeq" id="WP_125963441.1">
    <property type="nucleotide sequence ID" value="NZ_QXGM01000002.1"/>
</dbReference>
<dbReference type="OrthoDB" id="3240329at2"/>
<evidence type="ECO:0008006" key="4">
    <source>
        <dbReference type="Google" id="ProtNLM"/>
    </source>
</evidence>
<sequence length="162" mass="17830">MISVQDLHPQGALSSTGFAITCGVCAIIAVVLVVLVIKFWRPRVVRVVEQQTGSHSAGAKQIWQRRISEVVERFHAGTITEDQAFARLAQIARSFAAQSSGRSLASKTLADLSNDRRSGDSNWNLLRQTIAGMYPPEFAEQPQGVTVDDAAAWVARLVERWR</sequence>
<keyword evidence="1" id="KW-0812">Transmembrane</keyword>
<accession>A0A430FPI6</accession>
<evidence type="ECO:0000313" key="2">
    <source>
        <dbReference type="EMBL" id="RSX54736.1"/>
    </source>
</evidence>
<comment type="caution">
    <text evidence="2">The sequence shown here is derived from an EMBL/GenBank/DDBJ whole genome shotgun (WGS) entry which is preliminary data.</text>
</comment>
<protein>
    <recommendedName>
        <fullName evidence="4">DUF4381 domain-containing protein</fullName>
    </recommendedName>
</protein>